<name>A0A077ZKK9_TRITR</name>
<protein>
    <submittedName>
        <fullName evidence="1">Uncharacterized protein</fullName>
    </submittedName>
</protein>
<dbReference type="OrthoDB" id="6496131at2759"/>
<dbReference type="Proteomes" id="UP000030665">
    <property type="component" value="Unassembled WGS sequence"/>
</dbReference>
<dbReference type="EMBL" id="HG807000">
    <property type="protein sequence ID" value="CDW60294.1"/>
    <property type="molecule type" value="Genomic_DNA"/>
</dbReference>
<sequence length="131" mass="14603">MSDSSQMAELLTALSEQQRTMAALIASLSQNSLREAPTSKASVPSFPPFDRTKETWDVYFARLGQHFEAHRVVSDNRKRAFLLSWVGSDTFELLQKLFSGEEIEFLVSGAARRGPQLPRVAATRVPAVQPH</sequence>
<keyword evidence="2" id="KW-1185">Reference proteome</keyword>
<evidence type="ECO:0000313" key="1">
    <source>
        <dbReference type="EMBL" id="CDW60294.1"/>
    </source>
</evidence>
<reference evidence="1" key="2">
    <citation type="submission" date="2014-03" db="EMBL/GenBank/DDBJ databases">
        <title>The whipworm genome and dual-species transcriptomics of an intimate host-pathogen interaction.</title>
        <authorList>
            <person name="Foth B.J."/>
            <person name="Tsai I.J."/>
            <person name="Reid A.J."/>
            <person name="Bancroft A.J."/>
            <person name="Nichol S."/>
            <person name="Tracey A."/>
            <person name="Holroyd N."/>
            <person name="Cotton J.A."/>
            <person name="Stanley E.J."/>
            <person name="Zarowiecki M."/>
            <person name="Liu J.Z."/>
            <person name="Huckvale T."/>
            <person name="Cooper P.J."/>
            <person name="Grencis R.K."/>
            <person name="Berriman M."/>
        </authorList>
    </citation>
    <scope>NUCLEOTIDE SEQUENCE [LARGE SCALE GENOMIC DNA]</scope>
</reference>
<evidence type="ECO:0000313" key="2">
    <source>
        <dbReference type="Proteomes" id="UP000030665"/>
    </source>
</evidence>
<proteinExistence type="predicted"/>
<accession>A0A077ZKK9</accession>
<organism evidence="1 2">
    <name type="scientific">Trichuris trichiura</name>
    <name type="common">Whipworm</name>
    <name type="synonym">Trichocephalus trichiurus</name>
    <dbReference type="NCBI Taxonomy" id="36087"/>
    <lineage>
        <taxon>Eukaryota</taxon>
        <taxon>Metazoa</taxon>
        <taxon>Ecdysozoa</taxon>
        <taxon>Nematoda</taxon>
        <taxon>Enoplea</taxon>
        <taxon>Dorylaimia</taxon>
        <taxon>Trichinellida</taxon>
        <taxon>Trichuridae</taxon>
        <taxon>Trichuris</taxon>
    </lineage>
</organism>
<dbReference type="AlphaFoldDB" id="A0A077ZKK9"/>
<gene>
    <name evidence="1" type="ORF">TTRE_0000866001</name>
</gene>
<reference evidence="1" key="1">
    <citation type="submission" date="2014-01" db="EMBL/GenBank/DDBJ databases">
        <authorList>
            <person name="Aslett M."/>
        </authorList>
    </citation>
    <scope>NUCLEOTIDE SEQUENCE</scope>
</reference>